<evidence type="ECO:0000313" key="4">
    <source>
        <dbReference type="EMBL" id="QXQ12823.1"/>
    </source>
</evidence>
<evidence type="ECO:0000313" key="5">
    <source>
        <dbReference type="Proteomes" id="UP000887023"/>
    </source>
</evidence>
<dbReference type="InterPro" id="IPR012336">
    <property type="entry name" value="Thioredoxin-like_fold"/>
</dbReference>
<protein>
    <submittedName>
        <fullName evidence="4">Thioredoxin domain-containing protein</fullName>
    </submittedName>
</protein>
<dbReference type="Pfam" id="PF13462">
    <property type="entry name" value="Thioredoxin_4"/>
    <property type="match status" value="1"/>
</dbReference>
<dbReference type="EMBL" id="CP079105">
    <property type="protein sequence ID" value="QXQ12823.1"/>
    <property type="molecule type" value="Genomic_DNA"/>
</dbReference>
<dbReference type="RefSeq" id="WP_066467548.1">
    <property type="nucleotide sequence ID" value="NZ_CBCRUZ010000002.1"/>
</dbReference>
<sequence>MNAKSSRSGDREYVPQPSSSRSTYLLGGLALLLIAGVVIGGVLWTNHRNETRNDGYGSVRDAAVTAQAAGSGVVTLGRPRAARTIDVFEEPMCPHCAQLEQTHGQEIAQAVDDGKLAVRYHMLDFLDGSSASGDYSTRVVAASACIAETGAGPAYAAFHSAIFAPETQPREGSGSDHSNAELADIARAGGANDAAVQCISSGTKVSDAGPAAQASAQALAELGGKGTPAVFSGTTAVDVSDPSWVAKLIG</sequence>
<evidence type="ECO:0000256" key="2">
    <source>
        <dbReference type="SAM" id="Phobius"/>
    </source>
</evidence>
<reference evidence="4" key="1">
    <citation type="submission" date="2021-07" db="EMBL/GenBank/DDBJ databases">
        <title>Candidatus Kaistella beijingensis sp. nov. isolated from a municipal wastewater treatment plant is involved in sludge foaming.</title>
        <authorList>
            <person name="Song Y."/>
            <person name="Liu S.-J."/>
        </authorList>
    </citation>
    <scope>NUCLEOTIDE SEQUENCE</scope>
    <source>
        <strain evidence="4">DSM 43998</strain>
    </source>
</reference>
<name>A0ABX8S4Z2_9ACTN</name>
<dbReference type="CDD" id="cd02972">
    <property type="entry name" value="DsbA_family"/>
    <property type="match status" value="1"/>
</dbReference>
<evidence type="ECO:0000259" key="3">
    <source>
        <dbReference type="Pfam" id="PF13462"/>
    </source>
</evidence>
<keyword evidence="2" id="KW-0472">Membrane</keyword>
<gene>
    <name evidence="4" type="ORF">KV203_12905</name>
</gene>
<evidence type="ECO:0000256" key="1">
    <source>
        <dbReference type="SAM" id="MobiDB-lite"/>
    </source>
</evidence>
<dbReference type="InterPro" id="IPR036249">
    <property type="entry name" value="Thioredoxin-like_sf"/>
</dbReference>
<dbReference type="Proteomes" id="UP000887023">
    <property type="component" value="Chromosome"/>
</dbReference>
<proteinExistence type="predicted"/>
<keyword evidence="5" id="KW-1185">Reference proteome</keyword>
<keyword evidence="2" id="KW-1133">Transmembrane helix</keyword>
<dbReference type="Gene3D" id="3.40.30.10">
    <property type="entry name" value="Glutaredoxin"/>
    <property type="match status" value="1"/>
</dbReference>
<keyword evidence="2" id="KW-0812">Transmembrane</keyword>
<feature type="domain" description="Thioredoxin-like fold" evidence="3">
    <location>
        <begin position="74"/>
        <end position="238"/>
    </location>
</feature>
<accession>A0ABX8S4Z2</accession>
<organism evidence="4 5">
    <name type="scientific">Skermania pinensis</name>
    <dbReference type="NCBI Taxonomy" id="39122"/>
    <lineage>
        <taxon>Bacteria</taxon>
        <taxon>Bacillati</taxon>
        <taxon>Actinomycetota</taxon>
        <taxon>Actinomycetes</taxon>
        <taxon>Mycobacteriales</taxon>
        <taxon>Gordoniaceae</taxon>
        <taxon>Skermania</taxon>
    </lineage>
</organism>
<dbReference type="SUPFAM" id="SSF52833">
    <property type="entry name" value="Thioredoxin-like"/>
    <property type="match status" value="1"/>
</dbReference>
<feature type="region of interest" description="Disordered" evidence="1">
    <location>
        <begin position="1"/>
        <end position="21"/>
    </location>
</feature>
<feature type="transmembrane region" description="Helical" evidence="2">
    <location>
        <begin position="24"/>
        <end position="44"/>
    </location>
</feature>